<dbReference type="Proteomes" id="UP000777438">
    <property type="component" value="Unassembled WGS sequence"/>
</dbReference>
<feature type="compositionally biased region" description="Polar residues" evidence="1">
    <location>
        <begin position="34"/>
        <end position="51"/>
    </location>
</feature>
<accession>A0A9P8VQJ5</accession>
<evidence type="ECO:0000313" key="3">
    <source>
        <dbReference type="Proteomes" id="UP000777438"/>
    </source>
</evidence>
<organism evidence="2 3">
    <name type="scientific">Thelonectria olida</name>
    <dbReference type="NCBI Taxonomy" id="1576542"/>
    <lineage>
        <taxon>Eukaryota</taxon>
        <taxon>Fungi</taxon>
        <taxon>Dikarya</taxon>
        <taxon>Ascomycota</taxon>
        <taxon>Pezizomycotina</taxon>
        <taxon>Sordariomycetes</taxon>
        <taxon>Hypocreomycetidae</taxon>
        <taxon>Hypocreales</taxon>
        <taxon>Nectriaceae</taxon>
        <taxon>Thelonectria</taxon>
    </lineage>
</organism>
<sequence length="106" mass="11636">ITLLSILKTKDSNSDFEPSVSIPQAETNPFSEAFSSEIGNNSQSNQANELVSESASEIASSSNQSQLISHLDIDSRIYTFKNGLYKKTFLPISEGKEAEMRLDCTI</sequence>
<proteinExistence type="predicted"/>
<name>A0A9P8VQJ5_9HYPO</name>
<dbReference type="EMBL" id="JAGPYM010000064">
    <property type="protein sequence ID" value="KAH6869904.1"/>
    <property type="molecule type" value="Genomic_DNA"/>
</dbReference>
<dbReference type="AlphaFoldDB" id="A0A9P8VQJ5"/>
<comment type="caution">
    <text evidence="2">The sequence shown here is derived from an EMBL/GenBank/DDBJ whole genome shotgun (WGS) entry which is preliminary data.</text>
</comment>
<evidence type="ECO:0000256" key="1">
    <source>
        <dbReference type="SAM" id="MobiDB-lite"/>
    </source>
</evidence>
<evidence type="ECO:0000313" key="2">
    <source>
        <dbReference type="EMBL" id="KAH6869904.1"/>
    </source>
</evidence>
<feature type="region of interest" description="Disordered" evidence="1">
    <location>
        <begin position="34"/>
        <end position="54"/>
    </location>
</feature>
<protein>
    <submittedName>
        <fullName evidence="2">Uncharacterized protein</fullName>
    </submittedName>
</protein>
<feature type="non-terminal residue" evidence="2">
    <location>
        <position position="1"/>
    </location>
</feature>
<reference evidence="2 3" key="1">
    <citation type="journal article" date="2021" name="Nat. Commun.">
        <title>Genetic determinants of endophytism in the Arabidopsis root mycobiome.</title>
        <authorList>
            <person name="Mesny F."/>
            <person name="Miyauchi S."/>
            <person name="Thiergart T."/>
            <person name="Pickel B."/>
            <person name="Atanasova L."/>
            <person name="Karlsson M."/>
            <person name="Huettel B."/>
            <person name="Barry K.W."/>
            <person name="Haridas S."/>
            <person name="Chen C."/>
            <person name="Bauer D."/>
            <person name="Andreopoulos W."/>
            <person name="Pangilinan J."/>
            <person name="LaButti K."/>
            <person name="Riley R."/>
            <person name="Lipzen A."/>
            <person name="Clum A."/>
            <person name="Drula E."/>
            <person name="Henrissat B."/>
            <person name="Kohler A."/>
            <person name="Grigoriev I.V."/>
            <person name="Martin F.M."/>
            <person name="Hacquard S."/>
        </authorList>
    </citation>
    <scope>NUCLEOTIDE SEQUENCE [LARGE SCALE GENOMIC DNA]</scope>
    <source>
        <strain evidence="2 3">MPI-CAGE-CH-0241</strain>
    </source>
</reference>
<dbReference type="OrthoDB" id="5243482at2759"/>
<keyword evidence="3" id="KW-1185">Reference proteome</keyword>
<gene>
    <name evidence="2" type="ORF">B0T10DRAFT_467014</name>
</gene>